<keyword evidence="5" id="KW-0813">Transport</keyword>
<dbReference type="PANTHER" id="PTHR43649:SF31">
    <property type="entry name" value="SN-GLYCEROL-3-PHOSPHATE-BINDING PERIPLASMIC PROTEIN UGPB"/>
    <property type="match status" value="1"/>
</dbReference>
<dbReference type="AlphaFoldDB" id="A0A318SY52"/>
<reference evidence="9 10" key="1">
    <citation type="submission" date="2018-06" db="EMBL/GenBank/DDBJ databases">
        <title>Genomic Encyclopedia of Type Strains, Phase III (KMG-III): the genomes of soil and plant-associated and newly described type strains.</title>
        <authorList>
            <person name="Whitman W."/>
        </authorList>
    </citation>
    <scope>NUCLEOTIDE SEQUENCE [LARGE SCALE GENOMIC DNA]</scope>
    <source>
        <strain evidence="9 10">CECT 9025</strain>
    </source>
</reference>
<comment type="function">
    <text evidence="7">Part of the ABC transporter complex UgpBAEC involved in sn-glycerol-3-phosphate (G3P) import. Binds G3P.</text>
</comment>
<gene>
    <name evidence="9" type="ORF">DFP88_101944</name>
</gene>
<evidence type="ECO:0000256" key="3">
    <source>
        <dbReference type="ARBA" id="ARBA00011557"/>
    </source>
</evidence>
<dbReference type="GO" id="GO:0042597">
    <property type="term" value="C:periplasmic space"/>
    <property type="evidence" value="ECO:0007669"/>
    <property type="project" value="UniProtKB-SubCell"/>
</dbReference>
<comment type="similarity">
    <text evidence="2">Belongs to the bacterial solute-binding protein 1 family.</text>
</comment>
<dbReference type="InterPro" id="IPR006059">
    <property type="entry name" value="SBP"/>
</dbReference>
<comment type="subunit">
    <text evidence="3">The complex is composed of two ATP-binding proteins (UgpC), two transmembrane proteins (UgpA and UgpE) and a solute-binding protein (UgpB).</text>
</comment>
<name>A0A318SY52_9RHOB</name>
<dbReference type="PANTHER" id="PTHR43649">
    <property type="entry name" value="ARABINOSE-BINDING PROTEIN-RELATED"/>
    <property type="match status" value="1"/>
</dbReference>
<dbReference type="Proteomes" id="UP000248311">
    <property type="component" value="Unassembled WGS sequence"/>
</dbReference>
<evidence type="ECO:0000313" key="10">
    <source>
        <dbReference type="Proteomes" id="UP000248311"/>
    </source>
</evidence>
<evidence type="ECO:0000256" key="8">
    <source>
        <dbReference type="SAM" id="SignalP"/>
    </source>
</evidence>
<feature type="signal peptide" evidence="8">
    <location>
        <begin position="1"/>
        <end position="21"/>
    </location>
</feature>
<evidence type="ECO:0000313" key="9">
    <source>
        <dbReference type="EMBL" id="PYE86265.1"/>
    </source>
</evidence>
<evidence type="ECO:0000256" key="4">
    <source>
        <dbReference type="ARBA" id="ARBA00017470"/>
    </source>
</evidence>
<accession>A0A318SY52</accession>
<dbReference type="OrthoDB" id="5897001at2"/>
<dbReference type="EMBL" id="QJTE01000001">
    <property type="protein sequence ID" value="PYE86265.1"/>
    <property type="molecule type" value="Genomic_DNA"/>
</dbReference>
<sequence>MKHLMRTTVLAGLLAPGAVLAQEEQTTLNWALWDANAVAYIQPLIDGYEAAHPDVTIEVTDLGSADYNQMLMTQLTGNNADIDVVTIKDIPGYAQLVSTSSLVDLSDAYEEPIDAAPFGGLIEAMTVDGGLYGLPFRADFWILYYNKDLFDAAGVDYPTNDMTWADHDEMARALTSGFGANKVYGSHLHTWRSTVQLPGILDGQNTLIADDYTFLVPWYERALALQDEGVIQSYAALKTSQTHYSGPFYNGSVAMLPMGSWFIGTQIDKVASGESLATNWGIASFPHPEGVEAGTTAATITSLGVNASAGDKEAALDFVRWVVSPEGAAIVAASGTLPAIRDDAVIDQIAGIDGFPEDETSRGALKTVQTYLELPVDLQAAEIELVLNRAHDNIMTENVSVEDGIAEMNEGVQDIRN</sequence>
<protein>
    <recommendedName>
        <fullName evidence="4">sn-glycerol-3-phosphate-binding periplasmic protein UgpB</fullName>
    </recommendedName>
</protein>
<dbReference type="SUPFAM" id="SSF53850">
    <property type="entry name" value="Periplasmic binding protein-like II"/>
    <property type="match status" value="1"/>
</dbReference>
<dbReference type="Gene3D" id="3.40.190.10">
    <property type="entry name" value="Periplasmic binding protein-like II"/>
    <property type="match status" value="1"/>
</dbReference>
<dbReference type="CDD" id="cd13585">
    <property type="entry name" value="PBP2_TMBP_like"/>
    <property type="match status" value="1"/>
</dbReference>
<dbReference type="InterPro" id="IPR050490">
    <property type="entry name" value="Bact_solute-bd_prot1"/>
</dbReference>
<evidence type="ECO:0000256" key="5">
    <source>
        <dbReference type="ARBA" id="ARBA00022448"/>
    </source>
</evidence>
<evidence type="ECO:0000256" key="6">
    <source>
        <dbReference type="ARBA" id="ARBA00022729"/>
    </source>
</evidence>
<comment type="caution">
    <text evidence="9">The sequence shown here is derived from an EMBL/GenBank/DDBJ whole genome shotgun (WGS) entry which is preliminary data.</text>
</comment>
<feature type="chain" id="PRO_5016370269" description="sn-glycerol-3-phosphate-binding periplasmic protein UgpB" evidence="8">
    <location>
        <begin position="22"/>
        <end position="417"/>
    </location>
</feature>
<comment type="subcellular location">
    <subcellularLocation>
        <location evidence="1">Periplasm</location>
    </subcellularLocation>
</comment>
<evidence type="ECO:0000256" key="2">
    <source>
        <dbReference type="ARBA" id="ARBA00008520"/>
    </source>
</evidence>
<organism evidence="9 10">
    <name type="scientific">Pseudoroseicyclus aestuarii</name>
    <dbReference type="NCBI Taxonomy" id="1795041"/>
    <lineage>
        <taxon>Bacteria</taxon>
        <taxon>Pseudomonadati</taxon>
        <taxon>Pseudomonadota</taxon>
        <taxon>Alphaproteobacteria</taxon>
        <taxon>Rhodobacterales</taxon>
        <taxon>Paracoccaceae</taxon>
        <taxon>Pseudoroseicyclus</taxon>
    </lineage>
</organism>
<evidence type="ECO:0000256" key="7">
    <source>
        <dbReference type="ARBA" id="ARBA00034473"/>
    </source>
</evidence>
<proteinExistence type="inferred from homology"/>
<dbReference type="Pfam" id="PF01547">
    <property type="entry name" value="SBP_bac_1"/>
    <property type="match status" value="1"/>
</dbReference>
<keyword evidence="6 8" id="KW-0732">Signal</keyword>
<evidence type="ECO:0000256" key="1">
    <source>
        <dbReference type="ARBA" id="ARBA00004418"/>
    </source>
</evidence>
<keyword evidence="10" id="KW-1185">Reference proteome</keyword>